<keyword evidence="2 3" id="KW-0175">Coiled coil</keyword>
<organism evidence="4 5">
    <name type="scientific">Fistulifera solaris</name>
    <name type="common">Oleaginous diatom</name>
    <dbReference type="NCBI Taxonomy" id="1519565"/>
    <lineage>
        <taxon>Eukaryota</taxon>
        <taxon>Sar</taxon>
        <taxon>Stramenopiles</taxon>
        <taxon>Ochrophyta</taxon>
        <taxon>Bacillariophyta</taxon>
        <taxon>Bacillariophyceae</taxon>
        <taxon>Bacillariophycidae</taxon>
        <taxon>Naviculales</taxon>
        <taxon>Naviculaceae</taxon>
        <taxon>Fistulifera</taxon>
    </lineage>
</organism>
<dbReference type="AlphaFoldDB" id="A0A1Z5KFW8"/>
<sequence length="162" mass="18385">MATALPVTKLASLFVKTLAKPLSKRIKHEFSRYAATQRVLIGIGQASHQVSSRMTIWSAGYKVREIKPLEDENAMKTGAEFIGEFFILLVSGTTVVLEYNRSKAKDLEKEEKRIKAAKAERDALQAALHTLDLRVKELERQLAEEKKEKSLSELETKKWGLW</sequence>
<feature type="coiled-coil region" evidence="3">
    <location>
        <begin position="100"/>
        <end position="155"/>
    </location>
</feature>
<comment type="similarity">
    <text evidence="1">Belongs to the OPA3 family.</text>
</comment>
<dbReference type="EMBL" id="BDSP01000218">
    <property type="protein sequence ID" value="GAX24971.1"/>
    <property type="molecule type" value="Genomic_DNA"/>
</dbReference>
<gene>
    <name evidence="4" type="ORF">FisN_2Lh247</name>
</gene>
<dbReference type="InParanoid" id="A0A1Z5KFW8"/>
<dbReference type="Pfam" id="PF07047">
    <property type="entry name" value="OPA3"/>
    <property type="match status" value="1"/>
</dbReference>
<evidence type="ECO:0000256" key="3">
    <source>
        <dbReference type="SAM" id="Coils"/>
    </source>
</evidence>
<proteinExistence type="inferred from homology"/>
<dbReference type="OrthoDB" id="2129069at2759"/>
<evidence type="ECO:0000313" key="4">
    <source>
        <dbReference type="EMBL" id="GAX24971.1"/>
    </source>
</evidence>
<evidence type="ECO:0000256" key="2">
    <source>
        <dbReference type="ARBA" id="ARBA00023054"/>
    </source>
</evidence>
<evidence type="ECO:0000313" key="5">
    <source>
        <dbReference type="Proteomes" id="UP000198406"/>
    </source>
</evidence>
<dbReference type="PANTHER" id="PTHR12499">
    <property type="entry name" value="OPTIC ATROPHY 3 PROTEIN OPA3"/>
    <property type="match status" value="1"/>
</dbReference>
<evidence type="ECO:0008006" key="6">
    <source>
        <dbReference type="Google" id="ProtNLM"/>
    </source>
</evidence>
<dbReference type="PANTHER" id="PTHR12499:SF0">
    <property type="entry name" value="OPTIC ATROPHY 3 PROTEIN"/>
    <property type="match status" value="1"/>
</dbReference>
<dbReference type="Proteomes" id="UP000198406">
    <property type="component" value="Unassembled WGS sequence"/>
</dbReference>
<protein>
    <recommendedName>
        <fullName evidence="6">Optic atrophy 3 protein</fullName>
    </recommendedName>
</protein>
<reference evidence="4 5" key="1">
    <citation type="journal article" date="2015" name="Plant Cell">
        <title>Oil accumulation by the oleaginous diatom Fistulifera solaris as revealed by the genome and transcriptome.</title>
        <authorList>
            <person name="Tanaka T."/>
            <person name="Maeda Y."/>
            <person name="Veluchamy A."/>
            <person name="Tanaka M."/>
            <person name="Abida H."/>
            <person name="Marechal E."/>
            <person name="Bowler C."/>
            <person name="Muto M."/>
            <person name="Sunaga Y."/>
            <person name="Tanaka M."/>
            <person name="Yoshino T."/>
            <person name="Taniguchi T."/>
            <person name="Fukuda Y."/>
            <person name="Nemoto M."/>
            <person name="Matsumoto M."/>
            <person name="Wong P.S."/>
            <person name="Aburatani S."/>
            <person name="Fujibuchi W."/>
        </authorList>
    </citation>
    <scope>NUCLEOTIDE SEQUENCE [LARGE SCALE GENOMIC DNA]</scope>
    <source>
        <strain evidence="4 5">JPCC DA0580</strain>
    </source>
</reference>
<dbReference type="InterPro" id="IPR010754">
    <property type="entry name" value="OPA3-like"/>
</dbReference>
<name>A0A1Z5KFW8_FISSO</name>
<dbReference type="GO" id="GO:0005739">
    <property type="term" value="C:mitochondrion"/>
    <property type="evidence" value="ECO:0007669"/>
    <property type="project" value="TreeGrafter"/>
</dbReference>
<evidence type="ECO:0000256" key="1">
    <source>
        <dbReference type="ARBA" id="ARBA00007584"/>
    </source>
</evidence>
<accession>A0A1Z5KFW8</accession>
<keyword evidence="5" id="KW-1185">Reference proteome</keyword>
<comment type="caution">
    <text evidence="4">The sequence shown here is derived from an EMBL/GenBank/DDBJ whole genome shotgun (WGS) entry which is preliminary data.</text>
</comment>
<dbReference type="GO" id="GO:0019216">
    <property type="term" value="P:regulation of lipid metabolic process"/>
    <property type="evidence" value="ECO:0007669"/>
    <property type="project" value="TreeGrafter"/>
</dbReference>